<evidence type="ECO:0000313" key="4">
    <source>
        <dbReference type="EMBL" id="MBJ6726572.1"/>
    </source>
</evidence>
<dbReference type="Proteomes" id="UP000636888">
    <property type="component" value="Unassembled WGS sequence"/>
</dbReference>
<dbReference type="SUPFAM" id="SSF56529">
    <property type="entry name" value="FAH"/>
    <property type="match status" value="1"/>
</dbReference>
<dbReference type="GO" id="GO:0019752">
    <property type="term" value="P:carboxylic acid metabolic process"/>
    <property type="evidence" value="ECO:0007669"/>
    <property type="project" value="UniProtKB-ARBA"/>
</dbReference>
<dbReference type="PANTHER" id="PTHR11820">
    <property type="entry name" value="ACYLPYRUVASE"/>
    <property type="match status" value="1"/>
</dbReference>
<keyword evidence="2" id="KW-0479">Metal-binding</keyword>
<comment type="caution">
    <text evidence="4">The sequence shown here is derived from an EMBL/GenBank/DDBJ whole genome shotgun (WGS) entry which is preliminary data.</text>
</comment>
<dbReference type="FunFam" id="3.90.850.10:FF:000003">
    <property type="entry name" value="Fumarylacetoacetate hydrolase domain-containing 1"/>
    <property type="match status" value="1"/>
</dbReference>
<dbReference type="InterPro" id="IPR011234">
    <property type="entry name" value="Fumarylacetoacetase-like_C"/>
</dbReference>
<comment type="similarity">
    <text evidence="1">Belongs to the FAH family.</text>
</comment>
<dbReference type="EMBL" id="JAEMHM010000015">
    <property type="protein sequence ID" value="MBJ6726572.1"/>
    <property type="molecule type" value="Genomic_DNA"/>
</dbReference>
<keyword evidence="4" id="KW-0378">Hydrolase</keyword>
<dbReference type="PANTHER" id="PTHR11820:SF7">
    <property type="entry name" value="ACYLPYRUVASE FAHD1, MITOCHONDRIAL"/>
    <property type="match status" value="1"/>
</dbReference>
<dbReference type="RefSeq" id="WP_199385482.1">
    <property type="nucleotide sequence ID" value="NZ_JAEMHM010000015.1"/>
</dbReference>
<gene>
    <name evidence="4" type="ORF">JFN93_17815</name>
</gene>
<dbReference type="InterPro" id="IPR036663">
    <property type="entry name" value="Fumarylacetoacetase_C_sf"/>
</dbReference>
<evidence type="ECO:0000256" key="1">
    <source>
        <dbReference type="ARBA" id="ARBA00010211"/>
    </source>
</evidence>
<proteinExistence type="inferred from homology"/>
<accession>A0A8J7M0W3</accession>
<name>A0A8J7M0W3_9BACT</name>
<dbReference type="GO" id="GO:0018773">
    <property type="term" value="F:acetylpyruvate hydrolase activity"/>
    <property type="evidence" value="ECO:0007669"/>
    <property type="project" value="TreeGrafter"/>
</dbReference>
<evidence type="ECO:0000313" key="5">
    <source>
        <dbReference type="Proteomes" id="UP000636888"/>
    </source>
</evidence>
<reference evidence="4" key="1">
    <citation type="submission" date="2020-12" db="EMBL/GenBank/DDBJ databases">
        <title>Geomonas sp. Red875, isolated from river sediment.</title>
        <authorList>
            <person name="Xu Z."/>
            <person name="Zhang Z."/>
            <person name="Masuda Y."/>
            <person name="Itoh H."/>
            <person name="Senoo K."/>
        </authorList>
    </citation>
    <scope>NUCLEOTIDE SEQUENCE</scope>
    <source>
        <strain evidence="4">Red875</strain>
    </source>
</reference>
<protein>
    <submittedName>
        <fullName evidence="4">Fumarylacetoacetate hydrolase family protein</fullName>
    </submittedName>
</protein>
<evidence type="ECO:0000256" key="2">
    <source>
        <dbReference type="ARBA" id="ARBA00022723"/>
    </source>
</evidence>
<dbReference type="Gene3D" id="3.90.850.10">
    <property type="entry name" value="Fumarylacetoacetase-like, C-terminal domain"/>
    <property type="match status" value="1"/>
</dbReference>
<dbReference type="GO" id="GO:0046872">
    <property type="term" value="F:metal ion binding"/>
    <property type="evidence" value="ECO:0007669"/>
    <property type="project" value="UniProtKB-KW"/>
</dbReference>
<sequence length="219" mass="23190">MREAKIAGEAEGCRIGKILCIGRNYVDHIKELGNEIPERPVVFTKPATSVIGDGEEIVIPPYSSDCHHEAELAILIGTTAKKVPVAKALDHVAGYGVAIDLTLRDVQAELKKKGLPWDIAKGFDTACPLSSFVPADSIANPQDVVITLTVNGELRQNGSTALMIHRIPELISYLSGIFTLEPGDLILTGTPAGVGPIKPGDRVVAEIAGVGKVAVTVRQ</sequence>
<keyword evidence="5" id="KW-1185">Reference proteome</keyword>
<organism evidence="4 5">
    <name type="scientific">Geomesophilobacter sediminis</name>
    <dbReference type="NCBI Taxonomy" id="2798584"/>
    <lineage>
        <taxon>Bacteria</taxon>
        <taxon>Pseudomonadati</taxon>
        <taxon>Thermodesulfobacteriota</taxon>
        <taxon>Desulfuromonadia</taxon>
        <taxon>Geobacterales</taxon>
        <taxon>Geobacteraceae</taxon>
        <taxon>Geomesophilobacter</taxon>
    </lineage>
</organism>
<dbReference type="AlphaFoldDB" id="A0A8J7M0W3"/>
<feature type="domain" description="Fumarylacetoacetase-like C-terminal" evidence="3">
    <location>
        <begin position="17"/>
        <end position="218"/>
    </location>
</feature>
<dbReference type="NCBIfam" id="NF007967">
    <property type="entry name" value="PRK10691.1"/>
    <property type="match status" value="1"/>
</dbReference>
<dbReference type="Pfam" id="PF01557">
    <property type="entry name" value="FAA_hydrolase"/>
    <property type="match status" value="1"/>
</dbReference>
<evidence type="ECO:0000259" key="3">
    <source>
        <dbReference type="Pfam" id="PF01557"/>
    </source>
</evidence>